<dbReference type="InterPro" id="IPR015421">
    <property type="entry name" value="PyrdxlP-dep_Trfase_major"/>
</dbReference>
<dbReference type="Proteomes" id="UP000644693">
    <property type="component" value="Unassembled WGS sequence"/>
</dbReference>
<dbReference type="SUPFAM" id="SSF53383">
    <property type="entry name" value="PLP-dependent transferases"/>
    <property type="match status" value="1"/>
</dbReference>
<protein>
    <submittedName>
        <fullName evidence="6">Peptidase M23</fullName>
    </submittedName>
</protein>
<evidence type="ECO:0000256" key="1">
    <source>
        <dbReference type="ARBA" id="ARBA00001933"/>
    </source>
</evidence>
<sequence length="997" mass="107814">MTPEYALALLKEHWAIDANDTALLRLDGEQDDNFAVSVAGEKRHVLKIMHSGCDLDSLALQLRALEQAAPLGLTPAPIPTRQGELIATVNTPEGVRLAWLMSWREGRLLAHHYPHTKALGEDFGRALAKLTQALSSLPQPPFASEGLWDLSNADALIDQVEAVDPERRALTLSALTAFKDTIKPQLRALPWGMVHNDANDYNVLVSEDRISGIIDFGDLSWQPRICDLAIALAYYLLDKPAPINACSDVLRGYNSVLPLSGTELDVLFPLVKARLAVSLTISSNRQKDNADDAYITISQAPVKRALKDLQSVSDAFALAAFRHACGLGITDASTRILHWLQNNGSDAAEVIAVDQYRHCLDLSIGSLMLGTKPDNATLEGLTTLIDKEMAAAGVTHSFGRYAEARGIYNAPQFTGHAYPTTESRTEHLGIDIFCAPGSAVFAPLPARVHRIANNDAPLDYGHLVILEHVTSDNDTFYTLYGHLSGDSVAGLSEGDELRKGQAFAAVGDNHENGGWTPHLHLQIILDLLGMDADFPGVIAPSQREVWHGLCPNPAYLLPVSPELMDASPDTQALAEQRANLLGPSLKLSYRKPLTIVRGQGQFLYDSHACAYLDAYNNVAHLGHSHPRVVDAVQQQVALLNTNTRYLHPTILEYAKRLTATLPAPLSVCYFVNSASEANELALRLARTFTQREDILVMESAYHGHTSSLVDLSPYKYAGPGGSGRKPWVHEVPLADDYRGLHRRDDGKAGERYANTVSTALNALLEADTPPAAFLVETLPSVGGQIEFPEGYLRRAFDAVHAAGALCIADEVQVGFGRLGDSFWGFESQGATPDIVVLGKPMANGFPLGAVITTRAIANAFDNGMEYFSTYGGNPVACAAGLAVIDTIEADGLQANAKARGEELLEGLRQLQSRYPIIGDVRGRGLFLGVELVKDHESLAPAAGAASRIVNALRDKHVLAGTDGPLHNVIKLRPSMIINRDDVSYLLAQFDAVLSKLG</sequence>
<dbReference type="SUPFAM" id="SSF51261">
    <property type="entry name" value="Duplicated hybrid motif"/>
    <property type="match status" value="1"/>
</dbReference>
<evidence type="ECO:0000259" key="4">
    <source>
        <dbReference type="Pfam" id="PF01551"/>
    </source>
</evidence>
<dbReference type="InterPro" id="IPR015424">
    <property type="entry name" value="PyrdxlP-dep_Trfase"/>
</dbReference>
<dbReference type="NCBIfam" id="NF004799">
    <property type="entry name" value="PRK06148.1"/>
    <property type="match status" value="1"/>
</dbReference>
<reference evidence="6" key="2">
    <citation type="submission" date="2020-09" db="EMBL/GenBank/DDBJ databases">
        <authorList>
            <person name="Sun Q."/>
            <person name="Kim S."/>
        </authorList>
    </citation>
    <scope>NUCLEOTIDE SEQUENCE</scope>
    <source>
        <strain evidence="6">KCTC 23430</strain>
    </source>
</reference>
<dbReference type="CDD" id="cd00610">
    <property type="entry name" value="OAT_like"/>
    <property type="match status" value="1"/>
</dbReference>
<evidence type="ECO:0000259" key="5">
    <source>
        <dbReference type="Pfam" id="PF01636"/>
    </source>
</evidence>
<feature type="domain" description="M23ase beta-sheet core" evidence="4">
    <location>
        <begin position="426"/>
        <end position="524"/>
    </location>
</feature>
<comment type="caution">
    <text evidence="6">The sequence shown here is derived from an EMBL/GenBank/DDBJ whole genome shotgun (WGS) entry which is preliminary data.</text>
</comment>
<dbReference type="PROSITE" id="PS00600">
    <property type="entry name" value="AA_TRANSFER_CLASS_3"/>
    <property type="match status" value="1"/>
</dbReference>
<dbReference type="Gene3D" id="2.70.70.10">
    <property type="entry name" value="Glucose Permease (Domain IIA)"/>
    <property type="match status" value="1"/>
</dbReference>
<dbReference type="GO" id="GO:0030170">
    <property type="term" value="F:pyridoxal phosphate binding"/>
    <property type="evidence" value="ECO:0007669"/>
    <property type="project" value="InterPro"/>
</dbReference>
<dbReference type="RefSeq" id="WP_189474591.1">
    <property type="nucleotide sequence ID" value="NZ_BMYM01000001.1"/>
</dbReference>
<dbReference type="SUPFAM" id="SSF56112">
    <property type="entry name" value="Protein kinase-like (PK-like)"/>
    <property type="match status" value="1"/>
</dbReference>
<dbReference type="CDD" id="cd12797">
    <property type="entry name" value="M23_peptidase"/>
    <property type="match status" value="1"/>
</dbReference>
<dbReference type="EMBL" id="BMYM01000001">
    <property type="protein sequence ID" value="GHD26557.1"/>
    <property type="molecule type" value="Genomic_DNA"/>
</dbReference>
<dbReference type="Pfam" id="PF00202">
    <property type="entry name" value="Aminotran_3"/>
    <property type="match status" value="1"/>
</dbReference>
<feature type="domain" description="Aminoglycoside phosphotransferase" evidence="5">
    <location>
        <begin position="28"/>
        <end position="253"/>
    </location>
</feature>
<evidence type="ECO:0000313" key="7">
    <source>
        <dbReference type="Proteomes" id="UP000644693"/>
    </source>
</evidence>
<dbReference type="Gene3D" id="3.40.640.10">
    <property type="entry name" value="Type I PLP-dependent aspartate aminotransferase-like (Major domain)"/>
    <property type="match status" value="1"/>
</dbReference>
<name>A0A918XCU1_9GAMM</name>
<evidence type="ECO:0000256" key="2">
    <source>
        <dbReference type="ARBA" id="ARBA00008954"/>
    </source>
</evidence>
<keyword evidence="3" id="KW-0663">Pyridoxal phosphate</keyword>
<dbReference type="Pfam" id="PF01551">
    <property type="entry name" value="Peptidase_M23"/>
    <property type="match status" value="1"/>
</dbReference>
<dbReference type="PANTHER" id="PTHR45688:SF13">
    <property type="entry name" value="ALANINE--GLYOXYLATE AMINOTRANSFERASE 2-LIKE"/>
    <property type="match status" value="1"/>
</dbReference>
<organism evidence="6 7">
    <name type="scientific">Parahalioglobus pacificus</name>
    <dbReference type="NCBI Taxonomy" id="930806"/>
    <lineage>
        <taxon>Bacteria</taxon>
        <taxon>Pseudomonadati</taxon>
        <taxon>Pseudomonadota</taxon>
        <taxon>Gammaproteobacteria</taxon>
        <taxon>Cellvibrionales</taxon>
        <taxon>Halieaceae</taxon>
        <taxon>Parahalioglobus</taxon>
    </lineage>
</organism>
<dbReference type="PANTHER" id="PTHR45688">
    <property type="match status" value="1"/>
</dbReference>
<dbReference type="Pfam" id="PF01636">
    <property type="entry name" value="APH"/>
    <property type="match status" value="1"/>
</dbReference>
<keyword evidence="7" id="KW-1185">Reference proteome</keyword>
<dbReference type="InterPro" id="IPR016047">
    <property type="entry name" value="M23ase_b-sheet_dom"/>
</dbReference>
<dbReference type="InterPro" id="IPR015422">
    <property type="entry name" value="PyrdxlP-dep_Trfase_small"/>
</dbReference>
<dbReference type="Gene3D" id="3.90.1150.10">
    <property type="entry name" value="Aspartate Aminotransferase, domain 1"/>
    <property type="match status" value="1"/>
</dbReference>
<dbReference type="GO" id="GO:0008483">
    <property type="term" value="F:transaminase activity"/>
    <property type="evidence" value="ECO:0007669"/>
    <property type="project" value="InterPro"/>
</dbReference>
<dbReference type="AlphaFoldDB" id="A0A918XCU1"/>
<comment type="cofactor">
    <cofactor evidence="1">
        <name>pyridoxal 5'-phosphate</name>
        <dbReference type="ChEBI" id="CHEBI:597326"/>
    </cofactor>
</comment>
<dbReference type="InterPro" id="IPR011009">
    <property type="entry name" value="Kinase-like_dom_sf"/>
</dbReference>
<dbReference type="InterPro" id="IPR049704">
    <property type="entry name" value="Aminotrans_3_PPA_site"/>
</dbReference>
<evidence type="ECO:0000256" key="3">
    <source>
        <dbReference type="ARBA" id="ARBA00022898"/>
    </source>
</evidence>
<proteinExistence type="inferred from homology"/>
<accession>A0A918XCU1</accession>
<dbReference type="Gene3D" id="3.90.1200.10">
    <property type="match status" value="1"/>
</dbReference>
<evidence type="ECO:0000313" key="6">
    <source>
        <dbReference type="EMBL" id="GHD26557.1"/>
    </source>
</evidence>
<comment type="similarity">
    <text evidence="2">Belongs to the class-III pyridoxal-phosphate-dependent aminotransferase family.</text>
</comment>
<gene>
    <name evidence="6" type="ORF">GCM10007053_03610</name>
</gene>
<dbReference type="InterPro" id="IPR011055">
    <property type="entry name" value="Dup_hybrid_motif"/>
</dbReference>
<reference evidence="6" key="1">
    <citation type="journal article" date="2014" name="Int. J. Syst. Evol. Microbiol.">
        <title>Complete genome sequence of Corynebacterium casei LMG S-19264T (=DSM 44701T), isolated from a smear-ripened cheese.</title>
        <authorList>
            <consortium name="US DOE Joint Genome Institute (JGI-PGF)"/>
            <person name="Walter F."/>
            <person name="Albersmeier A."/>
            <person name="Kalinowski J."/>
            <person name="Ruckert C."/>
        </authorList>
    </citation>
    <scope>NUCLEOTIDE SEQUENCE</scope>
    <source>
        <strain evidence="6">KCTC 23430</strain>
    </source>
</reference>
<dbReference type="InterPro" id="IPR005814">
    <property type="entry name" value="Aminotrans_3"/>
</dbReference>
<dbReference type="InterPro" id="IPR002575">
    <property type="entry name" value="Aminoglycoside_PTrfase"/>
</dbReference>